<keyword evidence="5" id="KW-0190">Covalent protein-DNA linkage</keyword>
<dbReference type="InterPro" id="IPR003738">
    <property type="entry name" value="SRAP"/>
</dbReference>
<evidence type="ECO:0000256" key="2">
    <source>
        <dbReference type="ARBA" id="ARBA00022670"/>
    </source>
</evidence>
<name>A0ABU5DW14_9PROT</name>
<dbReference type="InterPro" id="IPR036590">
    <property type="entry name" value="SRAP-like"/>
</dbReference>
<accession>A0ABU5DW14</accession>
<evidence type="ECO:0000256" key="3">
    <source>
        <dbReference type="ARBA" id="ARBA00022763"/>
    </source>
</evidence>
<dbReference type="PANTHER" id="PTHR13604">
    <property type="entry name" value="DC12-RELATED"/>
    <property type="match status" value="1"/>
</dbReference>
<evidence type="ECO:0000256" key="1">
    <source>
        <dbReference type="ARBA" id="ARBA00008136"/>
    </source>
</evidence>
<gene>
    <name evidence="9" type="ORF">SMD31_06240</name>
</gene>
<evidence type="ECO:0000256" key="7">
    <source>
        <dbReference type="ARBA" id="ARBA00023239"/>
    </source>
</evidence>
<dbReference type="PANTHER" id="PTHR13604:SF0">
    <property type="entry name" value="ABASIC SITE PROCESSING PROTEIN HMCES"/>
    <property type="match status" value="1"/>
</dbReference>
<evidence type="ECO:0000313" key="9">
    <source>
        <dbReference type="EMBL" id="MDY0871511.1"/>
    </source>
</evidence>
<comment type="caution">
    <text evidence="9">The sequence shown here is derived from an EMBL/GenBank/DDBJ whole genome shotgun (WGS) entry which is preliminary data.</text>
</comment>
<evidence type="ECO:0000256" key="4">
    <source>
        <dbReference type="ARBA" id="ARBA00022801"/>
    </source>
</evidence>
<dbReference type="Pfam" id="PF02586">
    <property type="entry name" value="SRAP"/>
    <property type="match status" value="1"/>
</dbReference>
<dbReference type="Proteomes" id="UP001271769">
    <property type="component" value="Unassembled WGS sequence"/>
</dbReference>
<dbReference type="EC" id="3.4.-.-" evidence="8"/>
<reference evidence="9 10" key="1">
    <citation type="journal article" date="2013" name="Antonie Van Leeuwenhoek">
        <title>Dongia rigui sp. nov., isolated from freshwater of a large wetland in Korea.</title>
        <authorList>
            <person name="Baik K.S."/>
            <person name="Hwang Y.M."/>
            <person name="Choi J.S."/>
            <person name="Kwon J."/>
            <person name="Seong C.N."/>
        </authorList>
    </citation>
    <scope>NUCLEOTIDE SEQUENCE [LARGE SCALE GENOMIC DNA]</scope>
    <source>
        <strain evidence="9 10">04SU4-P</strain>
    </source>
</reference>
<proteinExistence type="inferred from homology"/>
<keyword evidence="2 8" id="KW-0645">Protease</keyword>
<evidence type="ECO:0000256" key="8">
    <source>
        <dbReference type="RuleBase" id="RU364100"/>
    </source>
</evidence>
<organism evidence="9 10">
    <name type="scientific">Dongia rigui</name>
    <dbReference type="NCBI Taxonomy" id="940149"/>
    <lineage>
        <taxon>Bacteria</taxon>
        <taxon>Pseudomonadati</taxon>
        <taxon>Pseudomonadota</taxon>
        <taxon>Alphaproteobacteria</taxon>
        <taxon>Rhodospirillales</taxon>
        <taxon>Dongiaceae</taxon>
        <taxon>Dongia</taxon>
    </lineage>
</organism>
<keyword evidence="6" id="KW-0238">DNA-binding</keyword>
<keyword evidence="3" id="KW-0227">DNA damage</keyword>
<evidence type="ECO:0000256" key="5">
    <source>
        <dbReference type="ARBA" id="ARBA00023124"/>
    </source>
</evidence>
<evidence type="ECO:0000313" key="10">
    <source>
        <dbReference type="Proteomes" id="UP001271769"/>
    </source>
</evidence>
<sequence length="217" mass="24170">MCGRFVQGKAITELQSYFDIKGPPPNFQARYNVAPTQDVAVIVMGPQHREIAVKKWGLIPAWSKAGKAEFATFNARAESVREKPTYARAFQQRRCIVPADGFYEWTGPKGGKIPHLFARVDGAPLALAGLHETWRSKDGTEQVQSFTIVVTTANRWMSFYHDRMPVILAPEAFDLWLNGTPDEAATLMRAAPEDVLKERVVSTLVNNVKNEGPELVA</sequence>
<evidence type="ECO:0000256" key="6">
    <source>
        <dbReference type="ARBA" id="ARBA00023125"/>
    </source>
</evidence>
<dbReference type="EMBL" id="JAXCLX010000001">
    <property type="protein sequence ID" value="MDY0871511.1"/>
    <property type="molecule type" value="Genomic_DNA"/>
</dbReference>
<keyword evidence="10" id="KW-1185">Reference proteome</keyword>
<dbReference type="SUPFAM" id="SSF143081">
    <property type="entry name" value="BB1717-like"/>
    <property type="match status" value="1"/>
</dbReference>
<keyword evidence="7" id="KW-0456">Lyase</keyword>
<protein>
    <recommendedName>
        <fullName evidence="8">Abasic site processing protein</fullName>
        <ecNumber evidence="8">3.4.-.-</ecNumber>
    </recommendedName>
</protein>
<dbReference type="Gene3D" id="3.90.1680.10">
    <property type="entry name" value="SOS response associated peptidase-like"/>
    <property type="match status" value="1"/>
</dbReference>
<comment type="similarity">
    <text evidence="1 8">Belongs to the SOS response-associated peptidase family.</text>
</comment>
<keyword evidence="4 8" id="KW-0378">Hydrolase</keyword>
<dbReference type="RefSeq" id="WP_320499943.1">
    <property type="nucleotide sequence ID" value="NZ_JAXCLX010000001.1"/>
</dbReference>